<keyword evidence="4 6" id="KW-1133">Transmembrane helix</keyword>
<accession>A0ABV2KVF0</accession>
<dbReference type="PANTHER" id="PTHR30294:SF29">
    <property type="entry name" value="MULTIDRUG ABC TRANSPORTER PERMEASE YBHS-RELATED"/>
    <property type="match status" value="1"/>
</dbReference>
<dbReference type="InterPro" id="IPR013525">
    <property type="entry name" value="ABC2_TM"/>
</dbReference>
<keyword evidence="9" id="KW-1185">Reference proteome</keyword>
<dbReference type="EMBL" id="JBEPMX010000007">
    <property type="protein sequence ID" value="MET3683547.1"/>
    <property type="molecule type" value="Genomic_DNA"/>
</dbReference>
<keyword evidence="3 6" id="KW-0812">Transmembrane</keyword>
<dbReference type="Gene3D" id="3.40.1710.10">
    <property type="entry name" value="abc type-2 transporter like domain"/>
    <property type="match status" value="1"/>
</dbReference>
<keyword evidence="5 6" id="KW-0472">Membrane</keyword>
<dbReference type="Pfam" id="PF12698">
    <property type="entry name" value="ABC2_membrane_3"/>
    <property type="match status" value="1"/>
</dbReference>
<feature type="transmembrane region" description="Helical" evidence="6">
    <location>
        <begin position="18"/>
        <end position="39"/>
    </location>
</feature>
<sequence>MIGPYYTLELKRLLRAPFLLLAVVLFPVLLLSIVGLVIFQSMQSELEHVELVVIDDDQTFETNALIEQLAGDETLNDVITFQKKQGSVNDYREQEQIAGIIHIPDGFTAQLRQGHNEPIGVYLNESQPFASQLARLLLQSGQGYITAAQSGVNTVVHFQEDQLTNDERSQLVQDMTLHFTWLALGRNQLFDQQSLTDVKSLSWFEQGYVAGVSLLLVSTYFLFILLFKPVTPHGIEERLRTLKFTRFKQIVGEGLLHSTFLLSYVFMIAILSIIWLDVHVVSLFIQWMLVAVMFIVINLLMNNLFRTFSLKLMFTAVVTLNWLFVSGALLPVAFIPDYLSVSWLQAVQSGFYDIIQAKSVPLVSWLQVVVAIMLLVGLLSLIIRQRSESS</sequence>
<keyword evidence="2" id="KW-1003">Cell membrane</keyword>
<evidence type="ECO:0000256" key="5">
    <source>
        <dbReference type="ARBA" id="ARBA00023136"/>
    </source>
</evidence>
<feature type="transmembrane region" description="Helical" evidence="6">
    <location>
        <begin position="250"/>
        <end position="275"/>
    </location>
</feature>
<feature type="transmembrane region" description="Helical" evidence="6">
    <location>
        <begin position="312"/>
        <end position="335"/>
    </location>
</feature>
<evidence type="ECO:0000256" key="2">
    <source>
        <dbReference type="ARBA" id="ARBA00022475"/>
    </source>
</evidence>
<dbReference type="PANTHER" id="PTHR30294">
    <property type="entry name" value="MEMBRANE COMPONENT OF ABC TRANSPORTER YHHJ-RELATED"/>
    <property type="match status" value="1"/>
</dbReference>
<feature type="transmembrane region" description="Helical" evidence="6">
    <location>
        <begin position="281"/>
        <end position="300"/>
    </location>
</feature>
<comment type="caution">
    <text evidence="8">The sequence shown here is derived from an EMBL/GenBank/DDBJ whole genome shotgun (WGS) entry which is preliminary data.</text>
</comment>
<protein>
    <recommendedName>
        <fullName evidence="7">ABC-2 type transporter transmembrane domain-containing protein</fullName>
    </recommendedName>
</protein>
<gene>
    <name evidence="8" type="ORF">ABID56_001642</name>
</gene>
<evidence type="ECO:0000313" key="8">
    <source>
        <dbReference type="EMBL" id="MET3683547.1"/>
    </source>
</evidence>
<proteinExistence type="predicted"/>
<evidence type="ECO:0000256" key="1">
    <source>
        <dbReference type="ARBA" id="ARBA00004651"/>
    </source>
</evidence>
<evidence type="ECO:0000256" key="6">
    <source>
        <dbReference type="SAM" id="Phobius"/>
    </source>
</evidence>
<organism evidence="8 9">
    <name type="scientific">Alkalibacillus flavidus</name>
    <dbReference type="NCBI Taxonomy" id="546021"/>
    <lineage>
        <taxon>Bacteria</taxon>
        <taxon>Bacillati</taxon>
        <taxon>Bacillota</taxon>
        <taxon>Bacilli</taxon>
        <taxon>Bacillales</taxon>
        <taxon>Bacillaceae</taxon>
        <taxon>Alkalibacillus</taxon>
    </lineage>
</organism>
<evidence type="ECO:0000256" key="4">
    <source>
        <dbReference type="ARBA" id="ARBA00022989"/>
    </source>
</evidence>
<evidence type="ECO:0000256" key="3">
    <source>
        <dbReference type="ARBA" id="ARBA00022692"/>
    </source>
</evidence>
<feature type="transmembrane region" description="Helical" evidence="6">
    <location>
        <begin position="208"/>
        <end position="230"/>
    </location>
</feature>
<evidence type="ECO:0000259" key="7">
    <source>
        <dbReference type="Pfam" id="PF12698"/>
    </source>
</evidence>
<comment type="subcellular location">
    <subcellularLocation>
        <location evidence="1">Cell membrane</location>
        <topology evidence="1">Multi-pass membrane protein</topology>
    </subcellularLocation>
</comment>
<dbReference type="InterPro" id="IPR051449">
    <property type="entry name" value="ABC-2_transporter_component"/>
</dbReference>
<evidence type="ECO:0000313" key="9">
    <source>
        <dbReference type="Proteomes" id="UP001549167"/>
    </source>
</evidence>
<name>A0ABV2KVF0_9BACI</name>
<dbReference type="RefSeq" id="WP_354220111.1">
    <property type="nucleotide sequence ID" value="NZ_JBEPMX010000007.1"/>
</dbReference>
<feature type="transmembrane region" description="Helical" evidence="6">
    <location>
        <begin position="362"/>
        <end position="383"/>
    </location>
</feature>
<feature type="domain" description="ABC-2 type transporter transmembrane" evidence="7">
    <location>
        <begin position="19"/>
        <end position="382"/>
    </location>
</feature>
<reference evidence="8 9" key="1">
    <citation type="submission" date="2024-06" db="EMBL/GenBank/DDBJ databases">
        <title>Genomic Encyclopedia of Type Strains, Phase IV (KMG-IV): sequencing the most valuable type-strain genomes for metagenomic binning, comparative biology and taxonomic classification.</title>
        <authorList>
            <person name="Goeker M."/>
        </authorList>
    </citation>
    <scope>NUCLEOTIDE SEQUENCE [LARGE SCALE GENOMIC DNA]</scope>
    <source>
        <strain evidence="8 9">DSM 23520</strain>
    </source>
</reference>
<dbReference type="Proteomes" id="UP001549167">
    <property type="component" value="Unassembled WGS sequence"/>
</dbReference>